<evidence type="ECO:0000313" key="3">
    <source>
        <dbReference type="Proteomes" id="UP001303473"/>
    </source>
</evidence>
<dbReference type="EMBL" id="MU853867">
    <property type="protein sequence ID" value="KAK3936958.1"/>
    <property type="molecule type" value="Genomic_DNA"/>
</dbReference>
<name>A0AAN6N2E2_9PEZI</name>
<sequence>MPSATTGSPPVERPDSSQSASTFNSQTSPSESTDRMDWGSDRRTSASLSSLSSRNTARLSSFDLPVAGRQTSTFSGTEPPTGGRKQGQEWSQEELKVLWEELCPYRYDFGCGPWSLPIPESMWRLVNRNQLGKGKLHLENVVRMFVEDMNEDDVKSPYKLVGRFKRLQLRPHRNIGTFDMRAKTAMQDSWDVITRWFYNIITNAKKGVFKVKPIGDFIKEDLDAKIEARKSSDASNCIVVDSAIGHWVDAELRRLP</sequence>
<evidence type="ECO:0000256" key="1">
    <source>
        <dbReference type="SAM" id="MobiDB-lite"/>
    </source>
</evidence>
<reference evidence="3" key="1">
    <citation type="journal article" date="2023" name="Mol. Phylogenet. Evol.">
        <title>Genome-scale phylogeny and comparative genomics of the fungal order Sordariales.</title>
        <authorList>
            <person name="Hensen N."/>
            <person name="Bonometti L."/>
            <person name="Westerberg I."/>
            <person name="Brannstrom I.O."/>
            <person name="Guillou S."/>
            <person name="Cros-Aarteil S."/>
            <person name="Calhoun S."/>
            <person name="Haridas S."/>
            <person name="Kuo A."/>
            <person name="Mondo S."/>
            <person name="Pangilinan J."/>
            <person name="Riley R."/>
            <person name="LaButti K."/>
            <person name="Andreopoulos B."/>
            <person name="Lipzen A."/>
            <person name="Chen C."/>
            <person name="Yan M."/>
            <person name="Daum C."/>
            <person name="Ng V."/>
            <person name="Clum A."/>
            <person name="Steindorff A."/>
            <person name="Ohm R.A."/>
            <person name="Martin F."/>
            <person name="Silar P."/>
            <person name="Natvig D.O."/>
            <person name="Lalanne C."/>
            <person name="Gautier V."/>
            <person name="Ament-Velasquez S.L."/>
            <person name="Kruys A."/>
            <person name="Hutchinson M.I."/>
            <person name="Powell A.J."/>
            <person name="Barry K."/>
            <person name="Miller A.N."/>
            <person name="Grigoriev I.V."/>
            <person name="Debuchy R."/>
            <person name="Gladieux P."/>
            <person name="Hiltunen Thoren M."/>
            <person name="Johannesson H."/>
        </authorList>
    </citation>
    <scope>NUCLEOTIDE SEQUENCE [LARGE SCALE GENOMIC DNA]</scope>
    <source>
        <strain evidence="3">CBS 340.73</strain>
    </source>
</reference>
<proteinExistence type="predicted"/>
<keyword evidence="3" id="KW-1185">Reference proteome</keyword>
<accession>A0AAN6N2E2</accession>
<protein>
    <submittedName>
        <fullName evidence="2">Uncharacterized protein</fullName>
    </submittedName>
</protein>
<feature type="compositionally biased region" description="Polar residues" evidence="1">
    <location>
        <begin position="16"/>
        <end position="31"/>
    </location>
</feature>
<gene>
    <name evidence="2" type="ORF">QBC46DRAFT_393841</name>
</gene>
<feature type="compositionally biased region" description="Low complexity" evidence="1">
    <location>
        <begin position="45"/>
        <end position="61"/>
    </location>
</feature>
<feature type="compositionally biased region" description="Basic and acidic residues" evidence="1">
    <location>
        <begin position="32"/>
        <end position="44"/>
    </location>
</feature>
<feature type="region of interest" description="Disordered" evidence="1">
    <location>
        <begin position="1"/>
        <end position="89"/>
    </location>
</feature>
<comment type="caution">
    <text evidence="2">The sequence shown here is derived from an EMBL/GenBank/DDBJ whole genome shotgun (WGS) entry which is preliminary data.</text>
</comment>
<feature type="compositionally biased region" description="Polar residues" evidence="1">
    <location>
        <begin position="69"/>
        <end position="78"/>
    </location>
</feature>
<dbReference type="AlphaFoldDB" id="A0AAN6N2E2"/>
<dbReference type="Proteomes" id="UP001303473">
    <property type="component" value="Unassembled WGS sequence"/>
</dbReference>
<evidence type="ECO:0000313" key="2">
    <source>
        <dbReference type="EMBL" id="KAK3936958.1"/>
    </source>
</evidence>
<organism evidence="2 3">
    <name type="scientific">Diplogelasinospora grovesii</name>
    <dbReference type="NCBI Taxonomy" id="303347"/>
    <lineage>
        <taxon>Eukaryota</taxon>
        <taxon>Fungi</taxon>
        <taxon>Dikarya</taxon>
        <taxon>Ascomycota</taxon>
        <taxon>Pezizomycotina</taxon>
        <taxon>Sordariomycetes</taxon>
        <taxon>Sordariomycetidae</taxon>
        <taxon>Sordariales</taxon>
        <taxon>Diplogelasinosporaceae</taxon>
        <taxon>Diplogelasinospora</taxon>
    </lineage>
</organism>